<dbReference type="InterPro" id="IPR013666">
    <property type="entry name" value="PH_pln"/>
</dbReference>
<dbReference type="InterPro" id="IPR040269">
    <property type="entry name" value="VAB"/>
</dbReference>
<dbReference type="PANTHER" id="PTHR31351">
    <property type="entry name" value="EXPRESSED PROTEIN"/>
    <property type="match status" value="1"/>
</dbReference>
<keyword evidence="4" id="KW-1185">Reference proteome</keyword>
<feature type="non-terminal residue" evidence="3">
    <location>
        <position position="1"/>
    </location>
</feature>
<dbReference type="Pfam" id="PF05703">
    <property type="entry name" value="Auxin_canalis"/>
    <property type="match status" value="1"/>
</dbReference>
<dbReference type="EMBL" id="JAHRHJ020000008">
    <property type="protein sequence ID" value="KAH9304027.1"/>
    <property type="molecule type" value="Genomic_DNA"/>
</dbReference>
<protein>
    <recommendedName>
        <fullName evidence="5">VAN3-binding protein-like auxin canalisation domain-containing protein</fullName>
    </recommendedName>
</protein>
<dbReference type="AlphaFoldDB" id="A0AA38CTL1"/>
<evidence type="ECO:0008006" key="5">
    <source>
        <dbReference type="Google" id="ProtNLM"/>
    </source>
</evidence>
<dbReference type="InterPro" id="IPR008546">
    <property type="entry name" value="VAN3-bd-like_auxin_canal"/>
</dbReference>
<reference evidence="3 4" key="1">
    <citation type="journal article" date="2021" name="Nat. Plants">
        <title>The Taxus genome provides insights into paclitaxel biosynthesis.</title>
        <authorList>
            <person name="Xiong X."/>
            <person name="Gou J."/>
            <person name="Liao Q."/>
            <person name="Li Y."/>
            <person name="Zhou Q."/>
            <person name="Bi G."/>
            <person name="Li C."/>
            <person name="Du R."/>
            <person name="Wang X."/>
            <person name="Sun T."/>
            <person name="Guo L."/>
            <person name="Liang H."/>
            <person name="Lu P."/>
            <person name="Wu Y."/>
            <person name="Zhang Z."/>
            <person name="Ro D.K."/>
            <person name="Shang Y."/>
            <person name="Huang S."/>
            <person name="Yan J."/>
        </authorList>
    </citation>
    <scope>NUCLEOTIDE SEQUENCE [LARGE SCALE GENOMIC DNA]</scope>
    <source>
        <strain evidence="3">Ta-2019</strain>
    </source>
</reference>
<comment type="caution">
    <text evidence="3">The sequence shown here is derived from an EMBL/GenBank/DDBJ whole genome shotgun (WGS) entry which is preliminary data.</text>
</comment>
<sequence>MSDIYQKGNFVQTLSNIEESLSAMDLCSPNNMPFNPMPETPFEPMEFLSRSWSSSSIEVMQALSPNSQEKNRAMIVRPFSIISSSTPQFAAGEDCRAPTDLCPLIPKRNSRCGMENFTSHEEFPPTPWLADDLKAWLWMQQTIHPELNLGKRLHKKLFPKNLTCVKTMVQAASIKKWIRGLKDKKKEEIRLHNAQLHAAVSVAGVAAALAAIAAANINGDNENKTNVAVASAAALVAAQCVEVAENMGADRHKISSVVNSAVNAKNAGDILTLTAAAATSLRGATTLKARPKKECDHQWNHSSVIPFEKDSDGVPKSPDCENAVSGDSDADFCNSRALLAKGTELLLHIPNGKPVRKIVCVFLNIHSQVIIKIRSKHIGGVFTKAKE</sequence>
<gene>
    <name evidence="3" type="ORF">KI387_008431</name>
</gene>
<evidence type="ECO:0000259" key="1">
    <source>
        <dbReference type="Pfam" id="PF05703"/>
    </source>
</evidence>
<dbReference type="Proteomes" id="UP000824469">
    <property type="component" value="Unassembled WGS sequence"/>
</dbReference>
<name>A0AA38CTL1_TAXCH</name>
<dbReference type="OMA" id="RAWCNFA"/>
<feature type="domain" description="VAN3-binding protein-like auxin canalisation" evidence="1">
    <location>
        <begin position="38"/>
        <end position="310"/>
    </location>
</feature>
<evidence type="ECO:0000313" key="4">
    <source>
        <dbReference type="Proteomes" id="UP000824469"/>
    </source>
</evidence>
<dbReference type="PANTHER" id="PTHR31351:SF25">
    <property type="entry name" value="AUXIN CANALIZATION PROTEIN (DUF828)"/>
    <property type="match status" value="1"/>
</dbReference>
<proteinExistence type="predicted"/>
<evidence type="ECO:0000259" key="2">
    <source>
        <dbReference type="Pfam" id="PF08458"/>
    </source>
</evidence>
<dbReference type="Pfam" id="PF08458">
    <property type="entry name" value="PH_2"/>
    <property type="match status" value="1"/>
</dbReference>
<evidence type="ECO:0000313" key="3">
    <source>
        <dbReference type="EMBL" id="KAH9304027.1"/>
    </source>
</evidence>
<accession>A0AA38CTL1</accession>
<organism evidence="3 4">
    <name type="scientific">Taxus chinensis</name>
    <name type="common">Chinese yew</name>
    <name type="synonym">Taxus wallichiana var. chinensis</name>
    <dbReference type="NCBI Taxonomy" id="29808"/>
    <lineage>
        <taxon>Eukaryota</taxon>
        <taxon>Viridiplantae</taxon>
        <taxon>Streptophyta</taxon>
        <taxon>Embryophyta</taxon>
        <taxon>Tracheophyta</taxon>
        <taxon>Spermatophyta</taxon>
        <taxon>Pinopsida</taxon>
        <taxon>Pinidae</taxon>
        <taxon>Conifers II</taxon>
        <taxon>Cupressales</taxon>
        <taxon>Taxaceae</taxon>
        <taxon>Taxus</taxon>
    </lineage>
</organism>
<feature type="domain" description="Pleckstrin-like plant" evidence="2">
    <location>
        <begin position="344"/>
        <end position="387"/>
    </location>
</feature>